<name>A0A1Y0T6H1_MYCIT</name>
<dbReference type="RefSeq" id="WP_008257453.1">
    <property type="nucleotide sequence ID" value="NZ_CAAHFK010000044.1"/>
</dbReference>
<evidence type="ECO:0000313" key="5">
    <source>
        <dbReference type="Proteomes" id="UP001529272"/>
    </source>
</evidence>
<feature type="domain" description="N,N-dimethylformamidase beta subunit-like C-terminal" evidence="1">
    <location>
        <begin position="29"/>
        <end position="424"/>
    </location>
</feature>
<reference evidence="3 5" key="2">
    <citation type="submission" date="2023-06" db="EMBL/GenBank/DDBJ databases">
        <title>Itaconate inhibition of nontuberculous mycobacteria.</title>
        <authorList>
            <person name="Breen P."/>
            <person name="Zimbric M."/>
            <person name="Caverly L."/>
        </authorList>
    </citation>
    <scope>NUCLEOTIDE SEQUENCE [LARGE SCALE GENOMIC DNA]</scope>
    <source>
        <strain evidence="3 5">FLAC1071</strain>
    </source>
</reference>
<dbReference type="EMBL" id="CP015267">
    <property type="protein sequence ID" value="ASL15670.1"/>
    <property type="molecule type" value="Genomic_DNA"/>
</dbReference>
<dbReference type="Proteomes" id="UP000198286">
    <property type="component" value="Chromosome"/>
</dbReference>
<dbReference type="AlphaFoldDB" id="A0A1Y0T6H1"/>
<proteinExistence type="predicted"/>
<organism evidence="2 4">
    <name type="scientific">Mycobacterium intracellulare subsp. chimaera</name>
    <dbReference type="NCBI Taxonomy" id="222805"/>
    <lineage>
        <taxon>Bacteria</taxon>
        <taxon>Bacillati</taxon>
        <taxon>Actinomycetota</taxon>
        <taxon>Actinomycetes</taxon>
        <taxon>Mycobacteriales</taxon>
        <taxon>Mycobacteriaceae</taxon>
        <taxon>Mycobacterium</taxon>
        <taxon>Mycobacterium avium complex (MAC)</taxon>
    </lineage>
</organism>
<dbReference type="GeneID" id="91489690"/>
<reference evidence="3" key="4">
    <citation type="submission" date="2023-06" db="EMBL/GenBank/DDBJ databases">
        <authorList>
            <person name="Spilker T."/>
        </authorList>
    </citation>
    <scope>NUCLEOTIDE SEQUENCE</scope>
    <source>
        <strain evidence="3">FLAC1071</strain>
    </source>
</reference>
<accession>A0A1Y0T6H1</accession>
<dbReference type="Pfam" id="PF20254">
    <property type="entry name" value="DMFA2_C"/>
    <property type="match status" value="1"/>
</dbReference>
<evidence type="ECO:0000313" key="4">
    <source>
        <dbReference type="Proteomes" id="UP000198286"/>
    </source>
</evidence>
<dbReference type="EMBL" id="JASZZX010000035">
    <property type="protein sequence ID" value="MDM3929380.1"/>
    <property type="molecule type" value="Genomic_DNA"/>
</dbReference>
<reference evidence="2 4" key="1">
    <citation type="journal article" date="2017" name="Lancet Infect. Dis.">
        <title>Global outbreak of severe Mycobacterium chimaera disease after cardiac surgery: a molecular epidemiological study.</title>
        <authorList>
            <person name="van Ingen J."/>
            <person name="Kohl T."/>
            <person name="Kranzer K."/>
            <person name="Hasse B."/>
            <person name="Keller P."/>
            <person name="Szafranska A."/>
            <person name="Hillemann D."/>
            <person name="Chand M."/>
            <person name="Schreiber P."/>
            <person name="Sommerstein R."/>
            <person name="Berger C."/>
            <person name="Genoni M."/>
            <person name="Ruegg C."/>
            <person name="Troillet N."/>
            <person name="Widmer A.F."/>
            <person name="Becker S.L."/>
            <person name="Herrmann M."/>
            <person name="Eckmanns T."/>
            <person name="Haller S."/>
            <person name="Hoeller C."/>
            <person name="Debast S.B."/>
            <person name="Wolfhagen M.J."/>
            <person name="Hopman J."/>
            <person name="Kluytmans J."/>
            <person name="Langelaar M."/>
            <person name="Notermans D.W."/>
            <person name="ten Oever J."/>
            <person name="van den Barselaar P."/>
            <person name="Vonk A.B.A."/>
            <person name="Vos M.C."/>
            <person name="Ahmed N."/>
            <person name="Brown T."/>
            <person name="Crook D."/>
            <person name="Lamagni T."/>
            <person name="Phin N."/>
            <person name="Smith E.G."/>
            <person name="Zambon M."/>
            <person name="Serr A."/>
            <person name="Goetting T."/>
            <person name="Ebner W."/>
            <person name="Thuermer A."/>
            <person name="Utpatel C."/>
            <person name="Sproer C."/>
            <person name="Bunk B."/>
            <person name="Nubel U."/>
            <person name="Bloemberg G."/>
            <person name="Bottger E."/>
            <person name="Niemann S."/>
            <person name="Wagner D."/>
            <person name="Sax H."/>
        </authorList>
    </citation>
    <scope>NUCLEOTIDE SEQUENCE [LARGE SCALE GENOMIC DNA]</scope>
    <source>
        <strain evidence="2 4">ZUERICH-2</strain>
    </source>
</reference>
<dbReference type="Proteomes" id="UP001529272">
    <property type="component" value="Unassembled WGS sequence"/>
</dbReference>
<sequence length="627" mass="67312">MTALAYPSNPSVPAGGRLVLHVSTAAERYRVGFYRAGRDIAPMGSSSWRRGQLLPTGLPDRDWGWPPETFDIPADWPSGAYLAVILDDESDADGPGRLPDVDARSGQALFVVRPAATSKRAAVLYKLSLATYHAYNFSGGGSMYHTASFVPSIATTRLTTRRPGGGTGGALSFPEDVDVYDTTTPREGFAHWDAPMISWLEREGIELDYCTDFDLHHHPTVLNGYRLLLSVGHDEYWSARMRDGVHAFVRAGGNVAFFSGNTAWWRIDLDAAGDLTCVHPPVSHPLGGNWWRSRPENGLTGVSYRQGGGWWDGEREPLGYTVQHAGHWVYQGLGLHSGDVFGAGEHLVGYECDGAVVEPGPAARLRAAGTDGTPADFAVLGVARLGKGWQDRPAGPAAHAVLGAYTDTGTVFTCGTTDWPRVLARGDDPVVAGVTRNVIGCLARHGVRVLGPFPVRHRRWLLVAGEVATFLVDVDRPVAGTARFSWTVAVGDGAAESVPGRHTCEIRVPETPDLLTVTVSVTDGDDQECFGWTTAPILSHGEFAQIDLLCRLRDLVIQAVPALDPVAEIGPGNRPVGDPEWDPVRDGLRKPLSMQGFAEVARLASTIAERATAIAEADAPVGQGEDQ</sequence>
<gene>
    <name evidence="2" type="ORF">MYCOZU2_03282</name>
    <name evidence="3" type="ORF">QRB35_25695</name>
</gene>
<dbReference type="InterPro" id="IPR046540">
    <property type="entry name" value="DMFA2_C"/>
</dbReference>
<reference evidence="5" key="3">
    <citation type="submission" date="2023-06" db="EMBL/GenBank/DDBJ databases">
        <title>Itaconate inhibition of nontuberculous mycobacteria.</title>
        <authorList>
            <person name="Spilker T."/>
        </authorList>
    </citation>
    <scope>NUCLEOTIDE SEQUENCE [LARGE SCALE GENOMIC DNA]</scope>
    <source>
        <strain evidence="5">FLAC1071</strain>
    </source>
</reference>
<keyword evidence="5" id="KW-1185">Reference proteome</keyword>
<evidence type="ECO:0000259" key="1">
    <source>
        <dbReference type="Pfam" id="PF20254"/>
    </source>
</evidence>
<protein>
    <submittedName>
        <fullName evidence="2">Large subunit of N,N-dimethylformamidase</fullName>
    </submittedName>
</protein>
<evidence type="ECO:0000313" key="3">
    <source>
        <dbReference type="EMBL" id="MDM3929380.1"/>
    </source>
</evidence>
<evidence type="ECO:0000313" key="2">
    <source>
        <dbReference type="EMBL" id="ASL15670.1"/>
    </source>
</evidence>